<dbReference type="SUPFAM" id="SSF52980">
    <property type="entry name" value="Restriction endonuclease-like"/>
    <property type="match status" value="1"/>
</dbReference>
<keyword evidence="3" id="KW-1185">Reference proteome</keyword>
<dbReference type="Proteomes" id="UP000518300">
    <property type="component" value="Unassembled WGS sequence"/>
</dbReference>
<dbReference type="CDD" id="cd06260">
    <property type="entry name" value="DUF820-like"/>
    <property type="match status" value="1"/>
</dbReference>
<name>A0A848LRG3_9BACT</name>
<feature type="domain" description="Putative restriction endonuclease" evidence="1">
    <location>
        <begin position="13"/>
        <end position="175"/>
    </location>
</feature>
<evidence type="ECO:0000313" key="3">
    <source>
        <dbReference type="Proteomes" id="UP000518300"/>
    </source>
</evidence>
<reference evidence="2 3" key="1">
    <citation type="submission" date="2020-04" db="EMBL/GenBank/DDBJ databases">
        <title>Draft genome of Pyxidicoccus fallax type strain.</title>
        <authorList>
            <person name="Whitworth D.E."/>
        </authorList>
    </citation>
    <scope>NUCLEOTIDE SEQUENCE [LARGE SCALE GENOMIC DNA]</scope>
    <source>
        <strain evidence="2 3">DSM 14698</strain>
    </source>
</reference>
<dbReference type="GO" id="GO:0004519">
    <property type="term" value="F:endonuclease activity"/>
    <property type="evidence" value="ECO:0007669"/>
    <property type="project" value="UniProtKB-KW"/>
</dbReference>
<dbReference type="RefSeq" id="WP_169349721.1">
    <property type="nucleotide sequence ID" value="NZ_JABBJJ010000248.1"/>
</dbReference>
<keyword evidence="2" id="KW-0378">Hydrolase</keyword>
<dbReference type="EMBL" id="JABBJJ010000248">
    <property type="protein sequence ID" value="NMO20508.1"/>
    <property type="molecule type" value="Genomic_DNA"/>
</dbReference>
<gene>
    <name evidence="2" type="ORF">HG543_37450</name>
</gene>
<dbReference type="Gene3D" id="3.90.1570.10">
    <property type="entry name" value="tt1808, chain A"/>
    <property type="match status" value="1"/>
</dbReference>
<dbReference type="InterPro" id="IPR011335">
    <property type="entry name" value="Restrct_endonuc-II-like"/>
</dbReference>
<dbReference type="AlphaFoldDB" id="A0A848LRG3"/>
<dbReference type="InterPro" id="IPR008538">
    <property type="entry name" value="Uma2"/>
</dbReference>
<dbReference type="PANTHER" id="PTHR34107:SF4">
    <property type="entry name" value="SLL1222 PROTEIN"/>
    <property type="match status" value="1"/>
</dbReference>
<comment type="caution">
    <text evidence="2">The sequence shown here is derived from an EMBL/GenBank/DDBJ whole genome shotgun (WGS) entry which is preliminary data.</text>
</comment>
<protein>
    <submittedName>
        <fullName evidence="2">Uma2 family endonuclease</fullName>
    </submittedName>
</protein>
<dbReference type="PANTHER" id="PTHR34107">
    <property type="entry name" value="SLL0198 PROTEIN-RELATED"/>
    <property type="match status" value="1"/>
</dbReference>
<evidence type="ECO:0000313" key="2">
    <source>
        <dbReference type="EMBL" id="NMO20508.1"/>
    </source>
</evidence>
<dbReference type="InterPro" id="IPR012296">
    <property type="entry name" value="Nuclease_put_TT1808"/>
</dbReference>
<accession>A0A848LRG3</accession>
<dbReference type="Pfam" id="PF05685">
    <property type="entry name" value="Uma2"/>
    <property type="match status" value="1"/>
</dbReference>
<proteinExistence type="predicted"/>
<sequence>MGQDKGKKPVSYEDIEALPPGWVGEIVAGELYASPRPAFGHLRVSMRLSALLSPAFELSPTGPSGWWFLAEPELHFEPNIVVPDVAGWRRERVPEPPDPETPWLTAAPDWLCEVLSPSTRSLDRVRKMPLYHREGVQHAWLIDPVRRTLEVYGRGENGWVQTGLHEGNTTIRVEPFDAVPLELGLLWTPQRSGVARSRET</sequence>
<organism evidence="2 3">
    <name type="scientific">Pyxidicoccus fallax</name>
    <dbReference type="NCBI Taxonomy" id="394095"/>
    <lineage>
        <taxon>Bacteria</taxon>
        <taxon>Pseudomonadati</taxon>
        <taxon>Myxococcota</taxon>
        <taxon>Myxococcia</taxon>
        <taxon>Myxococcales</taxon>
        <taxon>Cystobacterineae</taxon>
        <taxon>Myxococcaceae</taxon>
        <taxon>Pyxidicoccus</taxon>
    </lineage>
</organism>
<evidence type="ECO:0000259" key="1">
    <source>
        <dbReference type="Pfam" id="PF05685"/>
    </source>
</evidence>
<keyword evidence="2" id="KW-0540">Nuclease</keyword>
<keyword evidence="2" id="KW-0255">Endonuclease</keyword>